<keyword evidence="6" id="KW-0378">Hydrolase</keyword>
<evidence type="ECO:0000256" key="2">
    <source>
        <dbReference type="ARBA" id="ARBA00001946"/>
    </source>
</evidence>
<dbReference type="InterPro" id="IPR036691">
    <property type="entry name" value="Endo/exonu/phosph_ase_sf"/>
</dbReference>
<dbReference type="Proteomes" id="UP000768462">
    <property type="component" value="Unassembled WGS sequence"/>
</dbReference>
<evidence type="ECO:0000259" key="9">
    <source>
        <dbReference type="Pfam" id="PF03372"/>
    </source>
</evidence>
<dbReference type="GO" id="GO:0046872">
    <property type="term" value="F:metal ion binding"/>
    <property type="evidence" value="ECO:0007669"/>
    <property type="project" value="UniProtKB-KW"/>
</dbReference>
<feature type="domain" description="Endonuclease/exonuclease/phosphatase" evidence="9">
    <location>
        <begin position="67"/>
        <end position="317"/>
    </location>
</feature>
<keyword evidence="5" id="KW-0227">DNA damage</keyword>
<comment type="cofactor">
    <cofactor evidence="2">
        <name>Mg(2+)</name>
        <dbReference type="ChEBI" id="CHEBI:18420"/>
    </cofactor>
</comment>
<evidence type="ECO:0000256" key="7">
    <source>
        <dbReference type="ARBA" id="ARBA00022842"/>
    </source>
</evidence>
<dbReference type="PANTHER" id="PTHR15822:SF4">
    <property type="entry name" value="TYROSYL-DNA PHOSPHODIESTERASE 2"/>
    <property type="match status" value="1"/>
</dbReference>
<evidence type="ECO:0000256" key="3">
    <source>
        <dbReference type="ARBA" id="ARBA00022722"/>
    </source>
</evidence>
<dbReference type="SUPFAM" id="SSF56219">
    <property type="entry name" value="DNase I-like"/>
    <property type="match status" value="1"/>
</dbReference>
<evidence type="ECO:0000256" key="6">
    <source>
        <dbReference type="ARBA" id="ARBA00022801"/>
    </source>
</evidence>
<dbReference type="PANTHER" id="PTHR15822">
    <property type="entry name" value="TRAF AND TNF RECEPTOR-ASSOCIATED PROTEIN"/>
    <property type="match status" value="1"/>
</dbReference>
<reference evidence="10" key="1">
    <citation type="submission" date="2019-04" db="EMBL/GenBank/DDBJ databases">
        <title>Evolution of Biomass-Degrading Anaerobic Consortia Revealed by Metagenomics.</title>
        <authorList>
            <person name="Peng X."/>
        </authorList>
    </citation>
    <scope>NUCLEOTIDE SEQUENCE</scope>
    <source>
        <strain evidence="10">SIG254</strain>
    </source>
</reference>
<dbReference type="GO" id="GO:0004519">
    <property type="term" value="F:endonuclease activity"/>
    <property type="evidence" value="ECO:0007669"/>
    <property type="project" value="UniProtKB-KW"/>
</dbReference>
<dbReference type="InterPro" id="IPR051547">
    <property type="entry name" value="TDP2-like"/>
</dbReference>
<dbReference type="Pfam" id="PF03372">
    <property type="entry name" value="Exo_endo_phos"/>
    <property type="match status" value="1"/>
</dbReference>
<evidence type="ECO:0000256" key="8">
    <source>
        <dbReference type="ARBA" id="ARBA00023204"/>
    </source>
</evidence>
<proteinExistence type="predicted"/>
<organism evidence="10 11">
    <name type="scientific">Clostridium sulfidigenes</name>
    <dbReference type="NCBI Taxonomy" id="318464"/>
    <lineage>
        <taxon>Bacteria</taxon>
        <taxon>Bacillati</taxon>
        <taxon>Bacillota</taxon>
        <taxon>Clostridia</taxon>
        <taxon>Eubacteriales</taxon>
        <taxon>Clostridiaceae</taxon>
        <taxon>Clostridium</taxon>
    </lineage>
</organism>
<gene>
    <name evidence="10" type="ORF">E7215_14140</name>
</gene>
<dbReference type="GO" id="GO:0016787">
    <property type="term" value="F:hydrolase activity"/>
    <property type="evidence" value="ECO:0007669"/>
    <property type="project" value="UniProtKB-KW"/>
</dbReference>
<evidence type="ECO:0000256" key="5">
    <source>
        <dbReference type="ARBA" id="ARBA00022763"/>
    </source>
</evidence>
<keyword evidence="8" id="KW-0234">DNA repair</keyword>
<dbReference type="InterPro" id="IPR005135">
    <property type="entry name" value="Endo/exonuclease/phosphatase"/>
</dbReference>
<evidence type="ECO:0000313" key="10">
    <source>
        <dbReference type="EMBL" id="MBE6061292.1"/>
    </source>
</evidence>
<keyword evidence="4" id="KW-0479">Metal-binding</keyword>
<keyword evidence="3" id="KW-0540">Nuclease</keyword>
<comment type="caution">
    <text evidence="10">The sequence shown here is derived from an EMBL/GenBank/DDBJ whole genome shotgun (WGS) entry which is preliminary data.</text>
</comment>
<dbReference type="GO" id="GO:0006281">
    <property type="term" value="P:DNA repair"/>
    <property type="evidence" value="ECO:0007669"/>
    <property type="project" value="UniProtKB-KW"/>
</dbReference>
<dbReference type="EMBL" id="SVCM01000160">
    <property type="protein sequence ID" value="MBE6061292.1"/>
    <property type="molecule type" value="Genomic_DNA"/>
</dbReference>
<accession>A0A927W657</accession>
<evidence type="ECO:0000256" key="4">
    <source>
        <dbReference type="ARBA" id="ARBA00022723"/>
    </source>
</evidence>
<protein>
    <submittedName>
        <fullName evidence="10">Endonuclease/exonuclease/phosphatase family protein</fullName>
    </submittedName>
</protein>
<dbReference type="AlphaFoldDB" id="A0A927W657"/>
<keyword evidence="7" id="KW-0460">Magnesium</keyword>
<comment type="cofactor">
    <cofactor evidence="1">
        <name>Mn(2+)</name>
        <dbReference type="ChEBI" id="CHEBI:29035"/>
    </cofactor>
</comment>
<name>A0A927W657_9CLOT</name>
<dbReference type="Gene3D" id="3.60.10.10">
    <property type="entry name" value="Endonuclease/exonuclease/phosphatase"/>
    <property type="match status" value="1"/>
</dbReference>
<sequence>MIVTDYKPEEKTVIDIENNKDEIIKTNSDLSITTFNIGYGTMDDTVDFFMDGGVMSRGTSEKKVLENLAVIEKIIKDLNSDIIFLQEVDVKATRSYKVNQLERIKKSFSDYSTNFAINYKVPWVPIPIFKPHGQVLAGLTTLSKFNLESATRHDLPGKSSFFVQLADLDRAMVINRLAVDNGKELVAINAHLSAYDKGGAIRKVQLGYIKSILEEEYLKGNYVIIGGDWNQQIPGTNAFDFTTTEKWPEWLQDIPEDFVPSGYSWAYDKTIATSRTVATPYIKGENLTSIIDGFLVSDNIEIISTRGTDQDFKYSDHNPVTVVFRLK</sequence>
<evidence type="ECO:0000313" key="11">
    <source>
        <dbReference type="Proteomes" id="UP000768462"/>
    </source>
</evidence>
<evidence type="ECO:0000256" key="1">
    <source>
        <dbReference type="ARBA" id="ARBA00001936"/>
    </source>
</evidence>
<keyword evidence="10" id="KW-0255">Endonuclease</keyword>